<organism evidence="1">
    <name type="scientific">marine sediment metagenome</name>
    <dbReference type="NCBI Taxonomy" id="412755"/>
    <lineage>
        <taxon>unclassified sequences</taxon>
        <taxon>metagenomes</taxon>
        <taxon>ecological metagenomes</taxon>
    </lineage>
</organism>
<proteinExistence type="predicted"/>
<dbReference type="InterPro" id="IPR036291">
    <property type="entry name" value="NAD(P)-bd_dom_sf"/>
</dbReference>
<reference evidence="1" key="1">
    <citation type="journal article" date="2014" name="Front. Microbiol.">
        <title>High frequency of phylogenetically diverse reductive dehalogenase-homologous genes in deep subseafloor sedimentary metagenomes.</title>
        <authorList>
            <person name="Kawai M."/>
            <person name="Futagami T."/>
            <person name="Toyoda A."/>
            <person name="Takaki Y."/>
            <person name="Nishi S."/>
            <person name="Hori S."/>
            <person name="Arai W."/>
            <person name="Tsubouchi T."/>
            <person name="Morono Y."/>
            <person name="Uchiyama I."/>
            <person name="Ito T."/>
            <person name="Fujiyama A."/>
            <person name="Inagaki F."/>
            <person name="Takami H."/>
        </authorList>
    </citation>
    <scope>NUCLEOTIDE SEQUENCE</scope>
    <source>
        <strain evidence="1">Expedition CK06-06</strain>
    </source>
</reference>
<name>X0YSC7_9ZZZZ</name>
<sequence length="65" mass="7361">NLFELVGTLSGIFNWEAQPSLEPERPGDIYRSSGDPSLARKILDFEPQVDFETGLRTTAAWMDQF</sequence>
<dbReference type="SUPFAM" id="SSF51735">
    <property type="entry name" value="NAD(P)-binding Rossmann-fold domains"/>
    <property type="match status" value="1"/>
</dbReference>
<gene>
    <name evidence="1" type="ORF">S01H1_77236</name>
</gene>
<feature type="non-terminal residue" evidence="1">
    <location>
        <position position="1"/>
    </location>
</feature>
<accession>X0YSC7</accession>
<evidence type="ECO:0000313" key="1">
    <source>
        <dbReference type="EMBL" id="GAG49712.1"/>
    </source>
</evidence>
<evidence type="ECO:0008006" key="2">
    <source>
        <dbReference type="Google" id="ProtNLM"/>
    </source>
</evidence>
<protein>
    <recommendedName>
        <fullName evidence="2">NAD(P)-binding domain-containing protein</fullName>
    </recommendedName>
</protein>
<comment type="caution">
    <text evidence="1">The sequence shown here is derived from an EMBL/GenBank/DDBJ whole genome shotgun (WGS) entry which is preliminary data.</text>
</comment>
<dbReference type="EMBL" id="BARS01051898">
    <property type="protein sequence ID" value="GAG49712.1"/>
    <property type="molecule type" value="Genomic_DNA"/>
</dbReference>
<dbReference type="Gene3D" id="3.90.25.10">
    <property type="entry name" value="UDP-galactose 4-epimerase, domain 1"/>
    <property type="match status" value="1"/>
</dbReference>
<dbReference type="AlphaFoldDB" id="X0YSC7"/>